<dbReference type="EMBL" id="QTSX02005074">
    <property type="protein sequence ID" value="KAJ9061373.1"/>
    <property type="molecule type" value="Genomic_DNA"/>
</dbReference>
<gene>
    <name evidence="1" type="ORF">DSO57_1021418</name>
</gene>
<evidence type="ECO:0000313" key="1">
    <source>
        <dbReference type="EMBL" id="KAJ9061373.1"/>
    </source>
</evidence>
<protein>
    <submittedName>
        <fullName evidence="1">Uncharacterized protein</fullName>
    </submittedName>
</protein>
<comment type="caution">
    <text evidence="1">The sequence shown here is derived from an EMBL/GenBank/DDBJ whole genome shotgun (WGS) entry which is preliminary data.</text>
</comment>
<proteinExistence type="predicted"/>
<dbReference type="Proteomes" id="UP001165960">
    <property type="component" value="Unassembled WGS sequence"/>
</dbReference>
<reference evidence="1" key="1">
    <citation type="submission" date="2022-04" db="EMBL/GenBank/DDBJ databases">
        <title>Genome of the entomopathogenic fungus Entomophthora muscae.</title>
        <authorList>
            <person name="Elya C."/>
            <person name="Lovett B.R."/>
            <person name="Lee E."/>
            <person name="Macias A.M."/>
            <person name="Hajek A.E."/>
            <person name="De Bivort B.L."/>
            <person name="Kasson M.T."/>
            <person name="De Fine Licht H.H."/>
            <person name="Stajich J.E."/>
        </authorList>
    </citation>
    <scope>NUCLEOTIDE SEQUENCE</scope>
    <source>
        <strain evidence="1">Berkeley</strain>
    </source>
</reference>
<sequence length="77" mass="8282">MRAILFESAVSLPVICPIGIPTNNTYIKSHGVITKFPELPANVSYNTQGALNELPLDVSNNMNQSDGNVELQALSPN</sequence>
<organism evidence="1 2">
    <name type="scientific">Entomophthora muscae</name>
    <dbReference type="NCBI Taxonomy" id="34485"/>
    <lineage>
        <taxon>Eukaryota</taxon>
        <taxon>Fungi</taxon>
        <taxon>Fungi incertae sedis</taxon>
        <taxon>Zoopagomycota</taxon>
        <taxon>Entomophthoromycotina</taxon>
        <taxon>Entomophthoromycetes</taxon>
        <taxon>Entomophthorales</taxon>
        <taxon>Entomophthoraceae</taxon>
        <taxon>Entomophthora</taxon>
    </lineage>
</organism>
<name>A0ACC2SGD0_9FUNG</name>
<evidence type="ECO:0000313" key="2">
    <source>
        <dbReference type="Proteomes" id="UP001165960"/>
    </source>
</evidence>
<keyword evidence="2" id="KW-1185">Reference proteome</keyword>
<accession>A0ACC2SGD0</accession>